<dbReference type="InterPro" id="IPR050309">
    <property type="entry name" value="Type-B_Carboxylest/Lipase"/>
</dbReference>
<protein>
    <recommendedName>
        <fullName evidence="4">Carboxylic ester hydrolase</fullName>
        <ecNumber evidence="4">3.1.1.-</ecNumber>
    </recommendedName>
</protein>
<comment type="similarity">
    <text evidence="1 4">Belongs to the type-B carboxylesterase/lipase family.</text>
</comment>
<evidence type="ECO:0000256" key="4">
    <source>
        <dbReference type="RuleBase" id="RU361235"/>
    </source>
</evidence>
<dbReference type="Pfam" id="PF00135">
    <property type="entry name" value="COesterase"/>
    <property type="match status" value="1"/>
</dbReference>
<accession>A0A1I2HVS4</accession>
<evidence type="ECO:0000313" key="7">
    <source>
        <dbReference type="Proteomes" id="UP000183410"/>
    </source>
</evidence>
<organism evidence="6 7">
    <name type="scientific">Paenibacillus algorifonticola</name>
    <dbReference type="NCBI Taxonomy" id="684063"/>
    <lineage>
        <taxon>Bacteria</taxon>
        <taxon>Bacillati</taxon>
        <taxon>Bacillota</taxon>
        <taxon>Bacilli</taxon>
        <taxon>Bacillales</taxon>
        <taxon>Paenibacillaceae</taxon>
        <taxon>Paenibacillus</taxon>
    </lineage>
</organism>
<gene>
    <name evidence="6" type="ORF">SAMN04487969_12715</name>
</gene>
<dbReference type="PANTHER" id="PTHR11559">
    <property type="entry name" value="CARBOXYLESTERASE"/>
    <property type="match status" value="1"/>
</dbReference>
<evidence type="ECO:0000256" key="3">
    <source>
        <dbReference type="PIRSR" id="PIRSR600997-1"/>
    </source>
</evidence>
<keyword evidence="2 4" id="KW-0378">Hydrolase</keyword>
<feature type="active site" description="Charge relay system" evidence="3">
    <location>
        <position position="317"/>
    </location>
</feature>
<evidence type="ECO:0000313" key="6">
    <source>
        <dbReference type="EMBL" id="SFF33480.1"/>
    </source>
</evidence>
<evidence type="ECO:0000256" key="1">
    <source>
        <dbReference type="ARBA" id="ARBA00005964"/>
    </source>
</evidence>
<keyword evidence="7" id="KW-1185">Reference proteome</keyword>
<dbReference type="RefSeq" id="WP_046234024.1">
    <property type="nucleotide sequence ID" value="NZ_FONN01000027.1"/>
</dbReference>
<name>A0A1I2HVS4_9BACL</name>
<dbReference type="GO" id="GO:0004104">
    <property type="term" value="F:cholinesterase activity"/>
    <property type="evidence" value="ECO:0007669"/>
    <property type="project" value="InterPro"/>
</dbReference>
<dbReference type="AlphaFoldDB" id="A0A1I2HVS4"/>
<dbReference type="OrthoDB" id="9775851at2"/>
<dbReference type="InterPro" id="IPR019819">
    <property type="entry name" value="Carboxylesterase_B_CS"/>
</dbReference>
<dbReference type="EMBL" id="FONN01000027">
    <property type="protein sequence ID" value="SFF33480.1"/>
    <property type="molecule type" value="Genomic_DNA"/>
</dbReference>
<dbReference type="InterPro" id="IPR019826">
    <property type="entry name" value="Carboxylesterase_B_AS"/>
</dbReference>
<feature type="active site" description="Acyl-ester intermediate" evidence="3">
    <location>
        <position position="197"/>
    </location>
</feature>
<dbReference type="PRINTS" id="PR00878">
    <property type="entry name" value="CHOLNESTRASE"/>
</dbReference>
<dbReference type="Gene3D" id="3.40.50.1820">
    <property type="entry name" value="alpha/beta hydrolase"/>
    <property type="match status" value="1"/>
</dbReference>
<dbReference type="PROSITE" id="PS00122">
    <property type="entry name" value="CARBOXYLESTERASE_B_1"/>
    <property type="match status" value="1"/>
</dbReference>
<dbReference type="Proteomes" id="UP000183410">
    <property type="component" value="Unassembled WGS sequence"/>
</dbReference>
<dbReference type="InterPro" id="IPR000997">
    <property type="entry name" value="Cholinesterase"/>
</dbReference>
<proteinExistence type="inferred from homology"/>
<dbReference type="ESTHER" id="9bacl-a0a1i2hvs4">
    <property type="family name" value="Carb_B_Bacteria"/>
</dbReference>
<feature type="active site" description="Charge relay system" evidence="3">
    <location>
        <position position="408"/>
    </location>
</feature>
<evidence type="ECO:0000256" key="2">
    <source>
        <dbReference type="ARBA" id="ARBA00022801"/>
    </source>
</evidence>
<feature type="domain" description="Carboxylesterase type B" evidence="5">
    <location>
        <begin position="5"/>
        <end position="477"/>
    </location>
</feature>
<evidence type="ECO:0000259" key="5">
    <source>
        <dbReference type="Pfam" id="PF00135"/>
    </source>
</evidence>
<dbReference type="PROSITE" id="PS00941">
    <property type="entry name" value="CARBOXYLESTERASE_B_2"/>
    <property type="match status" value="1"/>
</dbReference>
<dbReference type="EC" id="3.1.1.-" evidence="4"/>
<dbReference type="InterPro" id="IPR002018">
    <property type="entry name" value="CarbesteraseB"/>
</dbReference>
<dbReference type="InterPro" id="IPR029058">
    <property type="entry name" value="AB_hydrolase_fold"/>
</dbReference>
<sequence length="493" mass="53611">MTTIEVNMKDGTVKGQQLNGVSVWKGIPYAKPPVDELRFAAPVPFGQWEGVREAFHFGPENIQPRQNGAAAELAAGTRLESEDCLYLNVWAPESVVAGDAAAAPLPVMVWIHGGSFLTGAGSLPFYDGSELAKRGNVIVVTINYRLGPFGFLHLAPLGGSFVSNAGLLDQIAALEWVKNNIAAFGGDPAAVTIFGESAGSMSIAALLAMPKAKGLYSRAIMQSGASQFIPPQQADGIRAGLLQLLGISPSELDKLRTVPAEHIFAAGEKLKEQAGNRLALLFQPVLDEATLPQPPLQAIHEGAAADIPLLIGTNLDEGHLFIRPDMPFDDNIDMSEALTFMAPDIKNVAAAAAAYPPTTDGQAQMMTEAFFWRSSLQFATAQYEHAPVWMYRFDWVLPEHPLLHKSIHGIEIFFVFNTLEHMQSMGVTPDESMQQLAWRMQDAWIAFAKQGTPEVENVAWPAYSKPERSTLIFNHSTEVITDPDAQKRELLEL</sequence>
<dbReference type="SUPFAM" id="SSF53474">
    <property type="entry name" value="alpha/beta-Hydrolases"/>
    <property type="match status" value="1"/>
</dbReference>
<reference evidence="7" key="1">
    <citation type="submission" date="2016-10" db="EMBL/GenBank/DDBJ databases">
        <authorList>
            <person name="Varghese N."/>
            <person name="Submissions S."/>
        </authorList>
    </citation>
    <scope>NUCLEOTIDE SEQUENCE [LARGE SCALE GENOMIC DNA]</scope>
    <source>
        <strain evidence="7">CGMCC 1.10223</strain>
    </source>
</reference>